<keyword evidence="2" id="KW-1185">Reference proteome</keyword>
<dbReference type="STRING" id="574376.BAMA_15705"/>
<proteinExistence type="predicted"/>
<dbReference type="OrthoDB" id="10015789at2"/>
<sequence length="737" mass="83973">MIERVYSVASPPLFVSEKEYVVSVGSRPTLEKEYTFAIPVGDPFGKREREYPVSVPPNSRFKAVKDNEASVSATKITRAKGVLTDIVGAMRIQEVDATISIDQDAEIIRTIQADIVDSIQLTANREKTASITYSNGANGNPRTFSMEQAGGDKFHFVSHIYESDISVSDKTDKVDRTFNGSVDKNQIVKQKLREYAAEVDELPQWVAVARVLYGEAFYESIMASRTGREHLGQIDSAENTERNVKTLDGQWTEYDTSTDRKPKELAAVYEDTDLFDGMGTPVYLHELELLERIHKEFDMLPFEQTNEADRIKETSASAIIDEESFNRLYVEQDSIYNELIDSNRKADKIVSVIETYTALDRKENVFVDVHIGNSAEAARSIDTHYTNVDYTDIGLRTHDIWAQSIAKEITSNVSEKIYEIDVTENKVMTVLPKEMNAEISVKDLFAHDRYVATSQNAIDDSTKKEREMHAYWNQTEITHRHEGHISTVVLNDTYGNRTNMMKNGELLHLYDMDRNENEVNAIEEQQELMDGQGKPVYLHEGEVLAKSFTDHAAEVTEGNYGELERVFSFVNIEDEQTHKNPHEWQAAENESVAAEFCERTLITEVANGIDVSRQEITNMAVINDDCDLGSEPAKETIITELDSSATQRSFEGVMEDIHTFSREHFVKAIRNEIENASKLLYKDTLLIENDLFKNENLYSAVIGEANEIEQIEKEKAKLWLKHGRQSWWHKGDWKKTR</sequence>
<name>A0A073JT11_9BACI</name>
<gene>
    <name evidence="1" type="ORF">BAMA_15705</name>
</gene>
<dbReference type="RefSeq" id="WP_034643605.1">
    <property type="nucleotide sequence ID" value="NZ_CBCSJC010000026.1"/>
</dbReference>
<dbReference type="AlphaFoldDB" id="A0A073JT11"/>
<comment type="caution">
    <text evidence="1">The sequence shown here is derived from an EMBL/GenBank/DDBJ whole genome shotgun (WGS) entry which is preliminary data.</text>
</comment>
<accession>A0A073JT11</accession>
<dbReference type="Proteomes" id="UP000027822">
    <property type="component" value="Unassembled WGS sequence"/>
</dbReference>
<dbReference type="EMBL" id="JOTN01000032">
    <property type="protein sequence ID" value="KEK17331.1"/>
    <property type="molecule type" value="Genomic_DNA"/>
</dbReference>
<protein>
    <submittedName>
        <fullName evidence="1">Uncharacterized protein</fullName>
    </submittedName>
</protein>
<evidence type="ECO:0000313" key="2">
    <source>
        <dbReference type="Proteomes" id="UP000027822"/>
    </source>
</evidence>
<organism evidence="1 2">
    <name type="scientific">Bacillus manliponensis</name>
    <dbReference type="NCBI Taxonomy" id="574376"/>
    <lineage>
        <taxon>Bacteria</taxon>
        <taxon>Bacillati</taxon>
        <taxon>Bacillota</taxon>
        <taxon>Bacilli</taxon>
        <taxon>Bacillales</taxon>
        <taxon>Bacillaceae</taxon>
        <taxon>Bacillus</taxon>
        <taxon>Bacillus cereus group</taxon>
    </lineage>
</organism>
<evidence type="ECO:0000313" key="1">
    <source>
        <dbReference type="EMBL" id="KEK17331.1"/>
    </source>
</evidence>
<reference evidence="1 2" key="1">
    <citation type="submission" date="2014-06" db="EMBL/GenBank/DDBJ databases">
        <title>Draft genome sequence of Bacillus manliponensis JCM 15802 (MCCC 1A00708).</title>
        <authorList>
            <person name="Lai Q."/>
            <person name="Liu Y."/>
            <person name="Shao Z."/>
        </authorList>
    </citation>
    <scope>NUCLEOTIDE SEQUENCE [LARGE SCALE GENOMIC DNA]</scope>
    <source>
        <strain evidence="1 2">JCM 15802</strain>
    </source>
</reference>